<dbReference type="GO" id="GO:0000981">
    <property type="term" value="F:DNA-binding transcription factor activity, RNA polymerase II-specific"/>
    <property type="evidence" value="ECO:0007669"/>
    <property type="project" value="TreeGrafter"/>
</dbReference>
<feature type="compositionally biased region" description="Low complexity" evidence="8">
    <location>
        <begin position="144"/>
        <end position="170"/>
    </location>
</feature>
<evidence type="ECO:0000313" key="10">
    <source>
        <dbReference type="EMBL" id="KAE8270972.1"/>
    </source>
</evidence>
<reference evidence="10" key="2">
    <citation type="journal article" date="2019" name="IMA Fungus">
        <title>Genome sequencing and comparison of five Tilletia species to identify candidate genes for the detection of regulated species infecting wheat.</title>
        <authorList>
            <person name="Nguyen H.D.T."/>
            <person name="Sultana T."/>
            <person name="Kesanakurti P."/>
            <person name="Hambleton S."/>
        </authorList>
    </citation>
    <scope>NUCLEOTIDE SEQUENCE</scope>
    <source>
        <strain evidence="10">DAOMC 236422</strain>
    </source>
</reference>
<feature type="compositionally biased region" description="Low complexity" evidence="8">
    <location>
        <begin position="478"/>
        <end position="490"/>
    </location>
</feature>
<evidence type="ECO:0000256" key="5">
    <source>
        <dbReference type="ARBA" id="ARBA00023015"/>
    </source>
</evidence>
<dbReference type="SMART" id="SM01090">
    <property type="entry name" value="Copper-fist"/>
    <property type="match status" value="1"/>
</dbReference>
<reference evidence="10" key="1">
    <citation type="submission" date="2016-04" db="EMBL/GenBank/DDBJ databases">
        <authorList>
            <person name="Nguyen H.D."/>
            <person name="Samba Siva P."/>
            <person name="Cullis J."/>
            <person name="Levesque C.A."/>
            <person name="Hambleton S."/>
        </authorList>
    </citation>
    <scope>NUCLEOTIDE SEQUENCE</scope>
    <source>
        <strain evidence="10">DAOMC 236422</strain>
    </source>
</reference>
<keyword evidence="11" id="KW-1185">Reference proteome</keyword>
<dbReference type="PANTHER" id="PTHR28088:SF5">
    <property type="entry name" value="TRANSCRIPTIONAL ACTIVATOR HAA1-RELATED"/>
    <property type="match status" value="1"/>
</dbReference>
<protein>
    <recommendedName>
        <fullName evidence="9">Copper-fist domain-containing protein</fullName>
    </recommendedName>
</protein>
<dbReference type="GO" id="GO:0006879">
    <property type="term" value="P:intracellular iron ion homeostasis"/>
    <property type="evidence" value="ECO:0007669"/>
    <property type="project" value="TreeGrafter"/>
</dbReference>
<feature type="compositionally biased region" description="Low complexity" evidence="8">
    <location>
        <begin position="345"/>
        <end position="361"/>
    </location>
</feature>
<keyword evidence="7" id="KW-0539">Nucleus</keyword>
<comment type="caution">
    <text evidence="10">The sequence shown here is derived from an EMBL/GenBank/DDBJ whole genome shotgun (WGS) entry which is preliminary data.</text>
</comment>
<dbReference type="GO" id="GO:0000978">
    <property type="term" value="F:RNA polymerase II cis-regulatory region sequence-specific DNA binding"/>
    <property type="evidence" value="ECO:0007669"/>
    <property type="project" value="TreeGrafter"/>
</dbReference>
<keyword evidence="4" id="KW-0186">Copper</keyword>
<keyword evidence="5" id="KW-0805">Transcription regulation</keyword>
<feature type="region of interest" description="Disordered" evidence="8">
    <location>
        <begin position="144"/>
        <end position="171"/>
    </location>
</feature>
<keyword evidence="6" id="KW-0804">Transcription</keyword>
<keyword evidence="3" id="KW-0862">Zinc</keyword>
<organism evidence="10 11">
    <name type="scientific">Tilletia walkeri</name>
    <dbReference type="NCBI Taxonomy" id="117179"/>
    <lineage>
        <taxon>Eukaryota</taxon>
        <taxon>Fungi</taxon>
        <taxon>Dikarya</taxon>
        <taxon>Basidiomycota</taxon>
        <taxon>Ustilaginomycotina</taxon>
        <taxon>Exobasidiomycetes</taxon>
        <taxon>Tilletiales</taxon>
        <taxon>Tilletiaceae</taxon>
        <taxon>Tilletia</taxon>
    </lineage>
</organism>
<dbReference type="GO" id="GO:0045944">
    <property type="term" value="P:positive regulation of transcription by RNA polymerase II"/>
    <property type="evidence" value="ECO:0007669"/>
    <property type="project" value="TreeGrafter"/>
</dbReference>
<feature type="compositionally biased region" description="Polar residues" evidence="8">
    <location>
        <begin position="305"/>
        <end position="318"/>
    </location>
</feature>
<evidence type="ECO:0000256" key="3">
    <source>
        <dbReference type="ARBA" id="ARBA00022833"/>
    </source>
</evidence>
<dbReference type="SUPFAM" id="SSF57879">
    <property type="entry name" value="Zinc domain conserved in yeast copper-regulated transcription factors"/>
    <property type="match status" value="1"/>
</dbReference>
<dbReference type="Proteomes" id="UP000078113">
    <property type="component" value="Unassembled WGS sequence"/>
</dbReference>
<dbReference type="GO" id="GO:0005507">
    <property type="term" value="F:copper ion binding"/>
    <property type="evidence" value="ECO:0007669"/>
    <property type="project" value="InterPro"/>
</dbReference>
<feature type="compositionally biased region" description="Pro residues" evidence="8">
    <location>
        <begin position="362"/>
        <end position="371"/>
    </location>
</feature>
<dbReference type="GO" id="GO:0005634">
    <property type="term" value="C:nucleus"/>
    <property type="evidence" value="ECO:0007669"/>
    <property type="project" value="UniProtKB-SubCell"/>
</dbReference>
<evidence type="ECO:0000256" key="4">
    <source>
        <dbReference type="ARBA" id="ARBA00023008"/>
    </source>
</evidence>
<dbReference type="PROSITE" id="PS50073">
    <property type="entry name" value="COPPER_FIST_2"/>
    <property type="match status" value="1"/>
</dbReference>
<evidence type="ECO:0000256" key="1">
    <source>
        <dbReference type="ARBA" id="ARBA00004123"/>
    </source>
</evidence>
<dbReference type="Gene3D" id="3.90.430.10">
    <property type="entry name" value="Copper fist DNA-binding domain"/>
    <property type="match status" value="1"/>
</dbReference>
<dbReference type="InterPro" id="IPR001083">
    <property type="entry name" value="Cu_fist_DNA-bd_dom"/>
</dbReference>
<evidence type="ECO:0000259" key="9">
    <source>
        <dbReference type="PROSITE" id="PS50073"/>
    </source>
</evidence>
<dbReference type="FunFam" id="3.90.430.10:FF:000001">
    <property type="entry name" value="Copper fist DNA-binding protein"/>
    <property type="match status" value="1"/>
</dbReference>
<feature type="region of interest" description="Disordered" evidence="8">
    <location>
        <begin position="521"/>
        <end position="541"/>
    </location>
</feature>
<feature type="compositionally biased region" description="Low complexity" evidence="8">
    <location>
        <begin position="274"/>
        <end position="286"/>
    </location>
</feature>
<dbReference type="GO" id="GO:0006878">
    <property type="term" value="P:intracellular copper ion homeostasis"/>
    <property type="evidence" value="ECO:0007669"/>
    <property type="project" value="TreeGrafter"/>
</dbReference>
<dbReference type="PANTHER" id="PTHR28088">
    <property type="entry name" value="TRANSCRIPTIONAL ACTIVATOR HAA1-RELATED"/>
    <property type="match status" value="1"/>
</dbReference>
<dbReference type="InterPro" id="IPR051763">
    <property type="entry name" value="Copper_Homeo_Regul"/>
</dbReference>
<dbReference type="AlphaFoldDB" id="A0A8X7T6Q4"/>
<feature type="compositionally biased region" description="Low complexity" evidence="8">
    <location>
        <begin position="530"/>
        <end position="541"/>
    </location>
</feature>
<evidence type="ECO:0000313" key="11">
    <source>
        <dbReference type="Proteomes" id="UP000078113"/>
    </source>
</evidence>
<evidence type="ECO:0000256" key="6">
    <source>
        <dbReference type="ARBA" id="ARBA00023163"/>
    </source>
</evidence>
<feature type="compositionally biased region" description="Pro residues" evidence="8">
    <location>
        <begin position="287"/>
        <end position="297"/>
    </location>
</feature>
<evidence type="ECO:0000256" key="2">
    <source>
        <dbReference type="ARBA" id="ARBA00022723"/>
    </source>
</evidence>
<dbReference type="EMBL" id="LWDG02000031">
    <property type="protein sequence ID" value="KAE8270972.1"/>
    <property type="molecule type" value="Genomic_DNA"/>
</dbReference>
<feature type="compositionally biased region" description="Low complexity" evidence="8">
    <location>
        <begin position="432"/>
        <end position="441"/>
    </location>
</feature>
<feature type="compositionally biased region" description="Acidic residues" evidence="8">
    <location>
        <begin position="495"/>
        <end position="504"/>
    </location>
</feature>
<accession>A0A8X7T6Q4</accession>
<name>A0A8X7T6Q4_9BASI</name>
<comment type="subcellular location">
    <subcellularLocation>
        <location evidence="1">Nucleus</location>
    </subcellularLocation>
</comment>
<keyword evidence="2" id="KW-0479">Metal-binding</keyword>
<feature type="region of interest" description="Disordered" evidence="8">
    <location>
        <begin position="274"/>
        <end position="383"/>
    </location>
</feature>
<evidence type="ECO:0000256" key="7">
    <source>
        <dbReference type="ARBA" id="ARBA00023242"/>
    </source>
</evidence>
<feature type="domain" description="Copper-fist" evidence="9">
    <location>
        <begin position="1"/>
        <end position="41"/>
    </location>
</feature>
<feature type="region of interest" description="Disordered" evidence="8">
    <location>
        <begin position="417"/>
        <end position="506"/>
    </location>
</feature>
<dbReference type="PRINTS" id="PR00617">
    <property type="entry name" value="COPPERFIST"/>
</dbReference>
<evidence type="ECO:0000256" key="8">
    <source>
        <dbReference type="SAM" id="MobiDB-lite"/>
    </source>
</evidence>
<gene>
    <name evidence="10" type="ORF">A4X09_0g1364</name>
</gene>
<dbReference type="SMART" id="SM00412">
    <property type="entry name" value="Cu_FIST"/>
    <property type="match status" value="1"/>
</dbReference>
<dbReference type="Pfam" id="PF00649">
    <property type="entry name" value="Copper-fist"/>
    <property type="match status" value="1"/>
</dbReference>
<dbReference type="InterPro" id="IPR036395">
    <property type="entry name" value="Cu_fist_DNA-bd_dom_sf"/>
</dbReference>
<sequence length="541" mass="55610">MPVLDGVKFACKQCIIGHRTGKCTHDDGRELFPIRSRGRPKSQCETCQEKRRTSSWHEKCECNAKAAEAGAGDTTSILQAAAASAAAAAAEVTAPDGGEGGIAAPIPCACHTTNVCTCCNGPSRSSVTHQAGMAILQALGLPSTSSSAASDASPSIPSSAGAASSSTSSPCCRDPNCICGSDPDAQRRCCAYNGPSELPAVIAARQRGYKISTGPQPRRMRKDRLRDEEKGINYRAGSGPSSSAAAVVAAWPRYVAVAQQAGHAAAAIQYFAGPSSSSTASSSTSLPQPPAPAPAEAPSPFALSNDTFSGSHLQSSSIPSTSAYDPSPPPPFSSDNAGWEWNRQPSSTPSSSSYSSTSSTLHPPPPPPAPTINPSNTALSIDKDPNLDALLEAINVVRQGPASIQCSCKGTCRCRSCAGRPRTDGGAPEAEGQSSCCGSSKQKQKQNQDVQATGRKRSGEEGDEEGQPAAKRVKRDVGSSSTGVSTKGSSHPQNDDDDEGEQTSDDCASCGACDLDFKLPSGIPEVDEFGAAPLRAGRARP</sequence>
<proteinExistence type="predicted"/>